<comment type="function">
    <text evidence="2">The glycine cleavage system catalyzes the degradation of glycine. The P protein binds the alpha-amino group of glycine through its pyridoxal phosphate cofactor; CO(2) is released and the remaining methylamine moiety is then transferred to the lipoamide cofactor of the H protein.</text>
</comment>
<dbReference type="InterPro" id="IPR015424">
    <property type="entry name" value="PyrdxlP-dep_Trfase"/>
</dbReference>
<comment type="similarity">
    <text evidence="2">Belongs to the GcvP family. N-terminal subunit subfamily.</text>
</comment>
<dbReference type="PANTHER" id="PTHR42806:SF1">
    <property type="entry name" value="GLYCINE DEHYDROGENASE (DECARBOXYLATING)"/>
    <property type="match status" value="1"/>
</dbReference>
<keyword evidence="1 2" id="KW-0560">Oxidoreductase</keyword>
<organism evidence="4 5">
    <name type="scientific">Novosphingobium flavum</name>
    <dbReference type="NCBI Taxonomy" id="1778672"/>
    <lineage>
        <taxon>Bacteria</taxon>
        <taxon>Pseudomonadati</taxon>
        <taxon>Pseudomonadota</taxon>
        <taxon>Alphaproteobacteria</taxon>
        <taxon>Sphingomonadales</taxon>
        <taxon>Sphingomonadaceae</taxon>
        <taxon>Novosphingobium</taxon>
    </lineage>
</organism>
<evidence type="ECO:0000313" key="4">
    <source>
        <dbReference type="EMBL" id="MBC2665000.1"/>
    </source>
</evidence>
<dbReference type="AlphaFoldDB" id="A0A7X1FQA6"/>
<protein>
    <recommendedName>
        <fullName evidence="2">Probable glycine dehydrogenase (decarboxylating) subunit 1</fullName>
        <ecNumber evidence="2">1.4.4.2</ecNumber>
    </recommendedName>
    <alternativeName>
        <fullName evidence="2">Glycine cleavage system P-protein subunit 1</fullName>
    </alternativeName>
    <alternativeName>
        <fullName evidence="2">Glycine decarboxylase subunit 1</fullName>
    </alternativeName>
    <alternativeName>
        <fullName evidence="2">Glycine dehydrogenase (aminomethyl-transferring) subunit 1</fullName>
    </alternativeName>
</protein>
<dbReference type="NCBIfam" id="NF001696">
    <property type="entry name" value="PRK00451.1"/>
    <property type="match status" value="1"/>
</dbReference>
<comment type="subunit">
    <text evidence="2">The glycine cleavage system is composed of four proteins: P, T, L and H. In this organism, the P 'protein' is a heterodimer of two subunits.</text>
</comment>
<evidence type="ECO:0000256" key="1">
    <source>
        <dbReference type="ARBA" id="ARBA00023002"/>
    </source>
</evidence>
<comment type="catalytic activity">
    <reaction evidence="2">
        <text>N(6)-[(R)-lipoyl]-L-lysyl-[glycine-cleavage complex H protein] + glycine + H(+) = N(6)-[(R)-S(8)-aminomethyldihydrolipoyl]-L-lysyl-[glycine-cleavage complex H protein] + CO2</text>
        <dbReference type="Rhea" id="RHEA:24304"/>
        <dbReference type="Rhea" id="RHEA-COMP:10494"/>
        <dbReference type="Rhea" id="RHEA-COMP:10495"/>
        <dbReference type="ChEBI" id="CHEBI:15378"/>
        <dbReference type="ChEBI" id="CHEBI:16526"/>
        <dbReference type="ChEBI" id="CHEBI:57305"/>
        <dbReference type="ChEBI" id="CHEBI:83099"/>
        <dbReference type="ChEBI" id="CHEBI:83143"/>
        <dbReference type="EC" id="1.4.4.2"/>
    </reaction>
</comment>
<name>A0A7X1FQA6_9SPHN</name>
<dbReference type="Gene3D" id="3.40.640.10">
    <property type="entry name" value="Type I PLP-dependent aspartate aminotransferase-like (Major domain)"/>
    <property type="match status" value="1"/>
</dbReference>
<gene>
    <name evidence="2 4" type="primary">gcvPA</name>
    <name evidence="4" type="ORF">H7F51_05690</name>
</gene>
<dbReference type="InterPro" id="IPR015421">
    <property type="entry name" value="PyrdxlP-dep_Trfase_major"/>
</dbReference>
<dbReference type="EMBL" id="JACLAW010000003">
    <property type="protein sequence ID" value="MBC2665000.1"/>
    <property type="molecule type" value="Genomic_DNA"/>
</dbReference>
<accession>A0A7X1FQA6</accession>
<reference evidence="4 5" key="1">
    <citation type="submission" date="2020-08" db="EMBL/GenBank/DDBJ databases">
        <title>The genome sequence of type strain Novosphingobium flavum NBRC 111647.</title>
        <authorList>
            <person name="Liu Y."/>
        </authorList>
    </citation>
    <scope>NUCLEOTIDE SEQUENCE [LARGE SCALE GENOMIC DNA]</scope>
    <source>
        <strain evidence="4 5">NBRC 111647</strain>
    </source>
</reference>
<dbReference type="InterPro" id="IPR023010">
    <property type="entry name" value="GcvPA"/>
</dbReference>
<dbReference type="Pfam" id="PF02347">
    <property type="entry name" value="GDC-P"/>
    <property type="match status" value="1"/>
</dbReference>
<dbReference type="InterPro" id="IPR049315">
    <property type="entry name" value="GDC-P_N"/>
</dbReference>
<evidence type="ECO:0000259" key="3">
    <source>
        <dbReference type="Pfam" id="PF02347"/>
    </source>
</evidence>
<keyword evidence="5" id="KW-1185">Reference proteome</keyword>
<proteinExistence type="inferred from homology"/>
<dbReference type="InterPro" id="IPR015422">
    <property type="entry name" value="PyrdxlP-dep_Trfase_small"/>
</dbReference>
<comment type="caution">
    <text evidence="4">The sequence shown here is derived from an EMBL/GenBank/DDBJ whole genome shotgun (WGS) entry which is preliminary data.</text>
</comment>
<evidence type="ECO:0000313" key="5">
    <source>
        <dbReference type="Proteomes" id="UP000566813"/>
    </source>
</evidence>
<dbReference type="PANTHER" id="PTHR42806">
    <property type="entry name" value="GLYCINE CLEAVAGE SYSTEM P-PROTEIN"/>
    <property type="match status" value="1"/>
</dbReference>
<dbReference type="SUPFAM" id="SSF53383">
    <property type="entry name" value="PLP-dependent transferases"/>
    <property type="match status" value="1"/>
</dbReference>
<dbReference type="Gene3D" id="3.90.1150.10">
    <property type="entry name" value="Aspartate Aminotransferase, domain 1"/>
    <property type="match status" value="1"/>
</dbReference>
<sequence>MRYLPLTPAERAEMLGVIGAGSVEALFEDVPAFARLPGPVPGLPLHASEMAVERHMARLASANLSAAEAPFFLGAGAYRHHIPASVDHLIQRGEFLTAYTPYQPEIAQGTLQVLFEFQTQVARLFGTDVANASMYDGSTACWEAIAMAGRVTRRKKAVISGGLHPHYIATAATMARFTGDALDTRLPDLAAEPDDAAVIAAIDGETSCVVVQYPDVLGRVPDLAAIAAAAQAKGALLIAVVTEPVALGLIEAPGKLGADIVVGEGQSLGVGLQFGGPYLGLFGCRDKFVRQMPGRLAGQTVDADGKRGFVLTLSTREQHIRREKATSNICTNSGLCALAFSIHMTLLGGEGLAKLARVNHAAARKTADALAKVPGVTLLNSAYVNEFTVILPRDAREVVRELAEYGVLGGVSLGRLYPEAFALHNGLVVTATETTSDDDIHALATVLTELLADTHEGSPT</sequence>
<evidence type="ECO:0000256" key="2">
    <source>
        <dbReference type="HAMAP-Rule" id="MF_00712"/>
    </source>
</evidence>
<dbReference type="EC" id="1.4.4.2" evidence="2"/>
<feature type="domain" description="Glycine cleavage system P-protein N-terminal" evidence="3">
    <location>
        <begin position="1"/>
        <end position="446"/>
    </location>
</feature>
<dbReference type="GO" id="GO:0019464">
    <property type="term" value="P:glycine decarboxylation via glycine cleavage system"/>
    <property type="evidence" value="ECO:0007669"/>
    <property type="project" value="UniProtKB-UniRule"/>
</dbReference>
<dbReference type="PIRSF" id="PIRSF006815">
    <property type="entry name" value="GcvPA"/>
    <property type="match status" value="1"/>
</dbReference>
<dbReference type="Proteomes" id="UP000566813">
    <property type="component" value="Unassembled WGS sequence"/>
</dbReference>
<dbReference type="GO" id="GO:0004375">
    <property type="term" value="F:glycine dehydrogenase (decarboxylating) activity"/>
    <property type="evidence" value="ECO:0007669"/>
    <property type="project" value="UniProtKB-EC"/>
</dbReference>
<dbReference type="GO" id="GO:0009116">
    <property type="term" value="P:nucleoside metabolic process"/>
    <property type="evidence" value="ECO:0007669"/>
    <property type="project" value="InterPro"/>
</dbReference>
<dbReference type="RefSeq" id="WP_185663241.1">
    <property type="nucleotide sequence ID" value="NZ_JACLAW010000003.1"/>
</dbReference>
<dbReference type="HAMAP" id="MF_00712">
    <property type="entry name" value="GcvPA"/>
    <property type="match status" value="1"/>
</dbReference>